<dbReference type="EMBL" id="MU853563">
    <property type="protein sequence ID" value="KAK4146136.1"/>
    <property type="molecule type" value="Genomic_DNA"/>
</dbReference>
<name>A0AAN6ZR58_9PEZI</name>
<protein>
    <recommendedName>
        <fullName evidence="1">N-acetyltransferase domain-containing protein</fullName>
    </recommendedName>
</protein>
<dbReference type="Proteomes" id="UP001302676">
    <property type="component" value="Unassembled WGS sequence"/>
</dbReference>
<dbReference type="PANTHER" id="PTHR42791">
    <property type="entry name" value="GNAT FAMILY ACETYLTRANSFERASE"/>
    <property type="match status" value="1"/>
</dbReference>
<evidence type="ECO:0000259" key="1">
    <source>
        <dbReference type="Pfam" id="PF13673"/>
    </source>
</evidence>
<dbReference type="Pfam" id="PF13673">
    <property type="entry name" value="Acetyltransf_10"/>
    <property type="match status" value="1"/>
</dbReference>
<dbReference type="InterPro" id="IPR052523">
    <property type="entry name" value="Trichothecene_AcTrans"/>
</dbReference>
<dbReference type="InterPro" id="IPR000182">
    <property type="entry name" value="GNAT_dom"/>
</dbReference>
<keyword evidence="3" id="KW-1185">Reference proteome</keyword>
<dbReference type="SUPFAM" id="SSF55729">
    <property type="entry name" value="Acyl-CoA N-acyltransferases (Nat)"/>
    <property type="match status" value="1"/>
</dbReference>
<dbReference type="PANTHER" id="PTHR42791:SF1">
    <property type="entry name" value="N-ACETYLTRANSFERASE DOMAIN-CONTAINING PROTEIN"/>
    <property type="match status" value="1"/>
</dbReference>
<dbReference type="InterPro" id="IPR016181">
    <property type="entry name" value="Acyl_CoA_acyltransferase"/>
</dbReference>
<evidence type="ECO:0000313" key="3">
    <source>
        <dbReference type="Proteomes" id="UP001302676"/>
    </source>
</evidence>
<dbReference type="GeneID" id="87816369"/>
<dbReference type="RefSeq" id="XP_062639507.1">
    <property type="nucleotide sequence ID" value="XM_062779756.1"/>
</dbReference>
<proteinExistence type="predicted"/>
<reference evidence="2" key="2">
    <citation type="submission" date="2023-05" db="EMBL/GenBank/DDBJ databases">
        <authorList>
            <consortium name="Lawrence Berkeley National Laboratory"/>
            <person name="Steindorff A."/>
            <person name="Hensen N."/>
            <person name="Bonometti L."/>
            <person name="Westerberg I."/>
            <person name="Brannstrom I.O."/>
            <person name="Guillou S."/>
            <person name="Cros-Aarteil S."/>
            <person name="Calhoun S."/>
            <person name="Haridas S."/>
            <person name="Kuo A."/>
            <person name="Mondo S."/>
            <person name="Pangilinan J."/>
            <person name="Riley R."/>
            <person name="Labutti K."/>
            <person name="Andreopoulos B."/>
            <person name="Lipzen A."/>
            <person name="Chen C."/>
            <person name="Yanf M."/>
            <person name="Daum C."/>
            <person name="Ng V."/>
            <person name="Clum A."/>
            <person name="Ohm R."/>
            <person name="Martin F."/>
            <person name="Silar P."/>
            <person name="Natvig D."/>
            <person name="Lalanne C."/>
            <person name="Gautier V."/>
            <person name="Ament-Velasquez S.L."/>
            <person name="Kruys A."/>
            <person name="Hutchinson M.I."/>
            <person name="Powell A.J."/>
            <person name="Barry K."/>
            <person name="Miller A.N."/>
            <person name="Grigoriev I.V."/>
            <person name="Debuchy R."/>
            <person name="Gladieux P."/>
            <person name="Thoren M.H."/>
            <person name="Johannesson H."/>
        </authorList>
    </citation>
    <scope>NUCLEOTIDE SEQUENCE</scope>
    <source>
        <strain evidence="2">CBS 141.50</strain>
    </source>
</reference>
<dbReference type="GO" id="GO:0016747">
    <property type="term" value="F:acyltransferase activity, transferring groups other than amino-acyl groups"/>
    <property type="evidence" value="ECO:0007669"/>
    <property type="project" value="InterPro"/>
</dbReference>
<evidence type="ECO:0000313" key="2">
    <source>
        <dbReference type="EMBL" id="KAK4146136.1"/>
    </source>
</evidence>
<gene>
    <name evidence="2" type="ORF">C8A04DRAFT_25946</name>
</gene>
<feature type="domain" description="N-acetyltransferase" evidence="1">
    <location>
        <begin position="60"/>
        <end position="122"/>
    </location>
</feature>
<accession>A0AAN6ZR58</accession>
<dbReference type="AlphaFoldDB" id="A0AAN6ZR58"/>
<reference evidence="2" key="1">
    <citation type="journal article" date="2023" name="Mol. Phylogenet. Evol.">
        <title>Genome-scale phylogeny and comparative genomics of the fungal order Sordariales.</title>
        <authorList>
            <person name="Hensen N."/>
            <person name="Bonometti L."/>
            <person name="Westerberg I."/>
            <person name="Brannstrom I.O."/>
            <person name="Guillou S."/>
            <person name="Cros-Aarteil S."/>
            <person name="Calhoun S."/>
            <person name="Haridas S."/>
            <person name="Kuo A."/>
            <person name="Mondo S."/>
            <person name="Pangilinan J."/>
            <person name="Riley R."/>
            <person name="LaButti K."/>
            <person name="Andreopoulos B."/>
            <person name="Lipzen A."/>
            <person name="Chen C."/>
            <person name="Yan M."/>
            <person name="Daum C."/>
            <person name="Ng V."/>
            <person name="Clum A."/>
            <person name="Steindorff A."/>
            <person name="Ohm R.A."/>
            <person name="Martin F."/>
            <person name="Silar P."/>
            <person name="Natvig D.O."/>
            <person name="Lalanne C."/>
            <person name="Gautier V."/>
            <person name="Ament-Velasquez S.L."/>
            <person name="Kruys A."/>
            <person name="Hutchinson M.I."/>
            <person name="Powell A.J."/>
            <person name="Barry K."/>
            <person name="Miller A.N."/>
            <person name="Grigoriev I.V."/>
            <person name="Debuchy R."/>
            <person name="Gladieux P."/>
            <person name="Hiltunen Thoren M."/>
            <person name="Johannesson H."/>
        </authorList>
    </citation>
    <scope>NUCLEOTIDE SEQUENCE</scope>
    <source>
        <strain evidence="2">CBS 141.50</strain>
    </source>
</reference>
<sequence length="149" mass="16847">MADVVKVGGNDELKARVTTSKSRSKSRSEDDGWVPEALDVPAWLEVSAALRNERERVVGRLEDVCRITLLSIRPDYQRLGLGSALMHHICEDIDRHGRYGNVLSSPAGVRLYSKFRFEVVGRVETPYGPISSMLRRKVQRDVSVPKKHY</sequence>
<dbReference type="CDD" id="cd04301">
    <property type="entry name" value="NAT_SF"/>
    <property type="match status" value="1"/>
</dbReference>
<dbReference type="Gene3D" id="3.40.630.30">
    <property type="match status" value="1"/>
</dbReference>
<organism evidence="2 3">
    <name type="scientific">Dichotomopilus funicola</name>
    <dbReference type="NCBI Taxonomy" id="1934379"/>
    <lineage>
        <taxon>Eukaryota</taxon>
        <taxon>Fungi</taxon>
        <taxon>Dikarya</taxon>
        <taxon>Ascomycota</taxon>
        <taxon>Pezizomycotina</taxon>
        <taxon>Sordariomycetes</taxon>
        <taxon>Sordariomycetidae</taxon>
        <taxon>Sordariales</taxon>
        <taxon>Chaetomiaceae</taxon>
        <taxon>Dichotomopilus</taxon>
    </lineage>
</organism>
<comment type="caution">
    <text evidence="2">The sequence shown here is derived from an EMBL/GenBank/DDBJ whole genome shotgun (WGS) entry which is preliminary data.</text>
</comment>